<dbReference type="Pfam" id="PF01370">
    <property type="entry name" value="Epimerase"/>
    <property type="match status" value="1"/>
</dbReference>
<organism evidence="4 5">
    <name type="scientific">Sulfurovum zhangzhouensis</name>
    <dbReference type="NCBI Taxonomy" id="3019067"/>
    <lineage>
        <taxon>Bacteria</taxon>
        <taxon>Pseudomonadati</taxon>
        <taxon>Campylobacterota</taxon>
        <taxon>Epsilonproteobacteria</taxon>
        <taxon>Campylobacterales</taxon>
        <taxon>Sulfurovaceae</taxon>
        <taxon>Sulfurovum</taxon>
    </lineage>
</organism>
<dbReference type="InterPro" id="IPR013549">
    <property type="entry name" value="DUF1731"/>
</dbReference>
<reference evidence="4" key="1">
    <citation type="submission" date="2023-01" db="EMBL/GenBank/DDBJ databases">
        <title>Sulfurovum sp. zt1-1 genome assembly.</title>
        <authorList>
            <person name="Wang J."/>
        </authorList>
    </citation>
    <scope>NUCLEOTIDE SEQUENCE</scope>
    <source>
        <strain evidence="4">Zt1-1</strain>
    </source>
</reference>
<evidence type="ECO:0000313" key="5">
    <source>
        <dbReference type="Proteomes" id="UP001169069"/>
    </source>
</evidence>
<proteinExistence type="inferred from homology"/>
<comment type="caution">
    <text evidence="4">The sequence shown here is derived from an EMBL/GenBank/DDBJ whole genome shotgun (WGS) entry which is preliminary data.</text>
</comment>
<dbReference type="PANTHER" id="PTHR11092">
    <property type="entry name" value="SUGAR NUCLEOTIDE EPIMERASE RELATED"/>
    <property type="match status" value="1"/>
</dbReference>
<dbReference type="NCBIfam" id="TIGR01777">
    <property type="entry name" value="yfcH"/>
    <property type="match status" value="1"/>
</dbReference>
<dbReference type="InterPro" id="IPR036291">
    <property type="entry name" value="NAD(P)-bd_dom_sf"/>
</dbReference>
<keyword evidence="5" id="KW-1185">Reference proteome</keyword>
<dbReference type="Pfam" id="PF08338">
    <property type="entry name" value="DUF1731"/>
    <property type="match status" value="1"/>
</dbReference>
<dbReference type="CDD" id="cd05242">
    <property type="entry name" value="SDR_a8"/>
    <property type="match status" value="1"/>
</dbReference>
<protein>
    <submittedName>
        <fullName evidence="4">TIGR01777 family oxidoreductase</fullName>
    </submittedName>
</protein>
<dbReference type="RefSeq" id="WP_289411849.1">
    <property type="nucleotide sequence ID" value="NZ_JAQIBD010000001.1"/>
</dbReference>
<dbReference type="SUPFAM" id="SSF51735">
    <property type="entry name" value="NAD(P)-binding Rossmann-fold domains"/>
    <property type="match status" value="1"/>
</dbReference>
<dbReference type="PANTHER" id="PTHR11092:SF0">
    <property type="entry name" value="EPIMERASE FAMILY PROTEIN SDR39U1"/>
    <property type="match status" value="1"/>
</dbReference>
<dbReference type="InterPro" id="IPR001509">
    <property type="entry name" value="Epimerase_deHydtase"/>
</dbReference>
<comment type="similarity">
    <text evidence="1">Belongs to the NAD(P)-dependent epimerase/dehydratase family. SDR39U1 subfamily.</text>
</comment>
<sequence>MKKIAITGASGFIGTYMQSFFKDKGYEVLPVSRKDIDKDTTEIAKILEQTDIVINLAGAPIIHRWSESYKEVLYNSRILTTRKIVEAMKLMNNKPELFISTSAIGIYATNGPMSEANYTYGDNFLSKICKDWEAEANEANEVMRVVIFRFGVVLSKGGGALSKMLPAFRLGIAGTIGDGSEPFSWVHIDDLMAAYLFVINNENQKGTFNLCAPNPVTNKELTKTLGKVLHRPTVIPLPKFVLRVLFSEGATVLTEGQRVIPERLLENHFTFKYPTIEEALREVLDKPK</sequence>
<evidence type="ECO:0000259" key="3">
    <source>
        <dbReference type="Pfam" id="PF08338"/>
    </source>
</evidence>
<dbReference type="Proteomes" id="UP001169069">
    <property type="component" value="Unassembled WGS sequence"/>
</dbReference>
<accession>A0ABT7QV24</accession>
<name>A0ABT7QV24_9BACT</name>
<feature type="domain" description="DUF1731" evidence="3">
    <location>
        <begin position="237"/>
        <end position="282"/>
    </location>
</feature>
<dbReference type="InterPro" id="IPR010099">
    <property type="entry name" value="SDR39U1"/>
</dbReference>
<gene>
    <name evidence="4" type="ORF">PGH07_00070</name>
</gene>
<evidence type="ECO:0000256" key="1">
    <source>
        <dbReference type="ARBA" id="ARBA00009353"/>
    </source>
</evidence>
<dbReference type="EMBL" id="JAQIBD010000001">
    <property type="protein sequence ID" value="MDM5270571.1"/>
    <property type="molecule type" value="Genomic_DNA"/>
</dbReference>
<evidence type="ECO:0000313" key="4">
    <source>
        <dbReference type="EMBL" id="MDM5270571.1"/>
    </source>
</evidence>
<feature type="domain" description="NAD-dependent epimerase/dehydratase" evidence="2">
    <location>
        <begin position="4"/>
        <end position="210"/>
    </location>
</feature>
<dbReference type="Gene3D" id="3.40.50.720">
    <property type="entry name" value="NAD(P)-binding Rossmann-like Domain"/>
    <property type="match status" value="1"/>
</dbReference>
<evidence type="ECO:0000259" key="2">
    <source>
        <dbReference type="Pfam" id="PF01370"/>
    </source>
</evidence>